<reference evidence="1 2" key="1">
    <citation type="submission" date="2015-09" db="EMBL/GenBank/DDBJ databases">
        <title>Sorangium comparison.</title>
        <authorList>
            <person name="Zaburannyi N."/>
            <person name="Bunk B."/>
            <person name="Overmann J."/>
            <person name="Mueller R."/>
        </authorList>
    </citation>
    <scope>NUCLEOTIDE SEQUENCE [LARGE SCALE GENOMIC DNA]</scope>
    <source>
        <strain evidence="1 2">So ce836</strain>
    </source>
</reference>
<dbReference type="EMBL" id="CP012672">
    <property type="protein sequence ID" value="AUX32214.1"/>
    <property type="molecule type" value="Genomic_DNA"/>
</dbReference>
<dbReference type="RefSeq" id="WP_165373704.1">
    <property type="nucleotide sequence ID" value="NZ_CP012672.1"/>
</dbReference>
<accession>A0A4P2QPU8</accession>
<name>A0A4P2QPU8_SORCE</name>
<sequence length="47" mass="5159">MLELTPAEAKTLSQCVTRSTRHAKATEKGRIATCDGELFRPEDLVLA</sequence>
<organism evidence="1 2">
    <name type="scientific">Sorangium cellulosum</name>
    <name type="common">Polyangium cellulosum</name>
    <dbReference type="NCBI Taxonomy" id="56"/>
    <lineage>
        <taxon>Bacteria</taxon>
        <taxon>Pseudomonadati</taxon>
        <taxon>Myxococcota</taxon>
        <taxon>Polyangia</taxon>
        <taxon>Polyangiales</taxon>
        <taxon>Polyangiaceae</taxon>
        <taxon>Sorangium</taxon>
    </lineage>
</organism>
<evidence type="ECO:0000313" key="1">
    <source>
        <dbReference type="EMBL" id="AUX32214.1"/>
    </source>
</evidence>
<proteinExistence type="predicted"/>
<protein>
    <submittedName>
        <fullName evidence="1">Uncharacterized protein</fullName>
    </submittedName>
</protein>
<dbReference type="AlphaFoldDB" id="A0A4P2QPU8"/>
<gene>
    <name evidence="1" type="ORF">SOCE836_043510</name>
</gene>
<evidence type="ECO:0000313" key="2">
    <source>
        <dbReference type="Proteomes" id="UP000295497"/>
    </source>
</evidence>
<dbReference type="Proteomes" id="UP000295497">
    <property type="component" value="Chromosome"/>
</dbReference>